<protein>
    <submittedName>
        <fullName evidence="11">Transcriptional repressor</fullName>
    </submittedName>
</protein>
<keyword evidence="7" id="KW-0238">DNA-binding</keyword>
<dbReference type="EMBL" id="MIJF01000010">
    <property type="protein sequence ID" value="OEG00008.1"/>
    <property type="molecule type" value="Genomic_DNA"/>
</dbReference>
<evidence type="ECO:0000313" key="12">
    <source>
        <dbReference type="Proteomes" id="UP000243739"/>
    </source>
</evidence>
<evidence type="ECO:0000256" key="7">
    <source>
        <dbReference type="ARBA" id="ARBA00023125"/>
    </source>
</evidence>
<feature type="binding site" evidence="9">
    <location>
        <position position="97"/>
    </location>
    <ligand>
        <name>Zn(2+)</name>
        <dbReference type="ChEBI" id="CHEBI:29105"/>
    </ligand>
</feature>
<dbReference type="InterPro" id="IPR036388">
    <property type="entry name" value="WH-like_DNA-bd_sf"/>
</dbReference>
<keyword evidence="10" id="KW-0408">Iron</keyword>
<name>A0A1D2YWH8_9BACI</name>
<feature type="binding site" evidence="9">
    <location>
        <position position="134"/>
    </location>
    <ligand>
        <name>Zn(2+)</name>
        <dbReference type="ChEBI" id="CHEBI:29105"/>
    </ligand>
</feature>
<dbReference type="InterPro" id="IPR036390">
    <property type="entry name" value="WH_DNA-bd_sf"/>
</dbReference>
<dbReference type="STRING" id="337097.BHF71_06975"/>
<dbReference type="GO" id="GO:0005737">
    <property type="term" value="C:cytoplasm"/>
    <property type="evidence" value="ECO:0007669"/>
    <property type="project" value="UniProtKB-SubCell"/>
</dbReference>
<dbReference type="Gene3D" id="3.30.1490.190">
    <property type="match status" value="1"/>
</dbReference>
<evidence type="ECO:0000256" key="2">
    <source>
        <dbReference type="ARBA" id="ARBA00007957"/>
    </source>
</evidence>
<keyword evidence="8" id="KW-0804">Transcription</keyword>
<feature type="binding site" evidence="9">
    <location>
        <position position="131"/>
    </location>
    <ligand>
        <name>Zn(2+)</name>
        <dbReference type="ChEBI" id="CHEBI:29105"/>
    </ligand>
</feature>
<dbReference type="PANTHER" id="PTHR33202:SF1">
    <property type="entry name" value="FERRIC UPTAKE REGULATION PROTEIN"/>
    <property type="match status" value="1"/>
</dbReference>
<keyword evidence="6" id="KW-0805">Transcription regulation</keyword>
<sequence>MDINEVLKILKANGYKSTEQRKEIIRSIINKNRYVSAKEILNQVQRRFSSVSFDTIYRNLAILSELDLIEVRKQDGESKFKISCTDDHHHHIICNNCGKIYILPECPMELLKECNEDFKITGHKFEIYGICSECQNA</sequence>
<comment type="cofactor">
    <cofactor evidence="9">
        <name>Zn(2+)</name>
        <dbReference type="ChEBI" id="CHEBI:29105"/>
    </cofactor>
    <text evidence="9">Binds 1 zinc ion per subunit.</text>
</comment>
<keyword evidence="12" id="KW-1185">Reference proteome</keyword>
<comment type="caution">
    <text evidence="11">The sequence shown here is derived from an EMBL/GenBank/DDBJ whole genome shotgun (WGS) entry which is preliminary data.</text>
</comment>
<dbReference type="Proteomes" id="UP000243739">
    <property type="component" value="Unassembled WGS sequence"/>
</dbReference>
<dbReference type="GO" id="GO:0003700">
    <property type="term" value="F:DNA-binding transcription factor activity"/>
    <property type="evidence" value="ECO:0007669"/>
    <property type="project" value="InterPro"/>
</dbReference>
<feature type="binding site" evidence="10">
    <location>
        <position position="123"/>
    </location>
    <ligand>
        <name>Fe cation</name>
        <dbReference type="ChEBI" id="CHEBI:24875"/>
    </ligand>
</feature>
<comment type="subcellular location">
    <subcellularLocation>
        <location evidence="1">Cytoplasm</location>
    </subcellularLocation>
</comment>
<evidence type="ECO:0000256" key="8">
    <source>
        <dbReference type="ARBA" id="ARBA00023163"/>
    </source>
</evidence>
<evidence type="ECO:0000256" key="10">
    <source>
        <dbReference type="PIRSR" id="PIRSR602481-2"/>
    </source>
</evidence>
<evidence type="ECO:0000256" key="4">
    <source>
        <dbReference type="ARBA" id="ARBA00022491"/>
    </source>
</evidence>
<feature type="binding site" evidence="10">
    <location>
        <position position="88"/>
    </location>
    <ligand>
        <name>Fe cation</name>
        <dbReference type="ChEBI" id="CHEBI:24875"/>
    </ligand>
</feature>
<dbReference type="GO" id="GO:1900376">
    <property type="term" value="P:regulation of secondary metabolite biosynthetic process"/>
    <property type="evidence" value="ECO:0007669"/>
    <property type="project" value="TreeGrafter"/>
</dbReference>
<keyword evidence="3" id="KW-0963">Cytoplasm</keyword>
<evidence type="ECO:0000256" key="5">
    <source>
        <dbReference type="ARBA" id="ARBA00022833"/>
    </source>
</evidence>
<dbReference type="SUPFAM" id="SSF46785">
    <property type="entry name" value="Winged helix' DNA-binding domain"/>
    <property type="match status" value="1"/>
</dbReference>
<comment type="cofactor">
    <cofactor evidence="10">
        <name>Mn(2+)</name>
        <dbReference type="ChEBI" id="CHEBI:29035"/>
    </cofactor>
    <cofactor evidence="10">
        <name>Fe(2+)</name>
        <dbReference type="ChEBI" id="CHEBI:29033"/>
    </cofactor>
    <text evidence="10">Binds 1 Mn(2+) or Fe(2+) ion per subunit.</text>
</comment>
<keyword evidence="4" id="KW-0678">Repressor</keyword>
<dbReference type="PANTHER" id="PTHR33202">
    <property type="entry name" value="ZINC UPTAKE REGULATION PROTEIN"/>
    <property type="match status" value="1"/>
</dbReference>
<keyword evidence="5 9" id="KW-0862">Zinc</keyword>
<dbReference type="Gene3D" id="1.10.10.10">
    <property type="entry name" value="Winged helix-like DNA-binding domain superfamily/Winged helix DNA-binding domain"/>
    <property type="match status" value="1"/>
</dbReference>
<dbReference type="RefSeq" id="WP_069656148.1">
    <property type="nucleotide sequence ID" value="NZ_MIJF01000010.1"/>
</dbReference>
<evidence type="ECO:0000256" key="9">
    <source>
        <dbReference type="PIRSR" id="PIRSR602481-1"/>
    </source>
</evidence>
<reference evidence="11 12" key="1">
    <citation type="submission" date="2016-09" db="EMBL/GenBank/DDBJ databases">
        <title>Draft genome sequence for the type strain of Vulcanibacillus modesticaldus BR, a strictly anaerobic, moderately thermophilic, and nitrate-reducing bacterium from deep sea-hydrothermal vents of the Mid-Atlantic Ridge.</title>
        <authorList>
            <person name="Abin C.A."/>
            <person name="Hollibaugh J.T."/>
        </authorList>
    </citation>
    <scope>NUCLEOTIDE SEQUENCE [LARGE SCALE GENOMIC DNA]</scope>
    <source>
        <strain evidence="11 12">BR</strain>
    </source>
</reference>
<evidence type="ECO:0000256" key="6">
    <source>
        <dbReference type="ARBA" id="ARBA00023015"/>
    </source>
</evidence>
<evidence type="ECO:0000256" key="1">
    <source>
        <dbReference type="ARBA" id="ARBA00004496"/>
    </source>
</evidence>
<evidence type="ECO:0000256" key="3">
    <source>
        <dbReference type="ARBA" id="ARBA00022490"/>
    </source>
</evidence>
<proteinExistence type="inferred from homology"/>
<dbReference type="Pfam" id="PF01475">
    <property type="entry name" value="FUR"/>
    <property type="match status" value="1"/>
</dbReference>
<dbReference type="GO" id="GO:0008270">
    <property type="term" value="F:zinc ion binding"/>
    <property type="evidence" value="ECO:0007669"/>
    <property type="project" value="TreeGrafter"/>
</dbReference>
<dbReference type="InterPro" id="IPR043135">
    <property type="entry name" value="Fur_C"/>
</dbReference>
<comment type="similarity">
    <text evidence="2">Belongs to the Fur family.</text>
</comment>
<accession>A0A1D2YWH8</accession>
<keyword evidence="9" id="KW-0479">Metal-binding</keyword>
<feature type="binding site" evidence="9">
    <location>
        <position position="94"/>
    </location>
    <ligand>
        <name>Zn(2+)</name>
        <dbReference type="ChEBI" id="CHEBI:29105"/>
    </ligand>
</feature>
<dbReference type="GO" id="GO:0000976">
    <property type="term" value="F:transcription cis-regulatory region binding"/>
    <property type="evidence" value="ECO:0007669"/>
    <property type="project" value="TreeGrafter"/>
</dbReference>
<evidence type="ECO:0000313" key="11">
    <source>
        <dbReference type="EMBL" id="OEG00008.1"/>
    </source>
</evidence>
<feature type="binding site" evidence="10">
    <location>
        <position position="109"/>
    </location>
    <ligand>
        <name>Fe cation</name>
        <dbReference type="ChEBI" id="CHEBI:24875"/>
    </ligand>
</feature>
<organism evidence="11 12">
    <name type="scientific">Vulcanibacillus modesticaldus</name>
    <dbReference type="NCBI Taxonomy" id="337097"/>
    <lineage>
        <taxon>Bacteria</taxon>
        <taxon>Bacillati</taxon>
        <taxon>Bacillota</taxon>
        <taxon>Bacilli</taxon>
        <taxon>Bacillales</taxon>
        <taxon>Bacillaceae</taxon>
        <taxon>Vulcanibacillus</taxon>
    </lineage>
</organism>
<gene>
    <name evidence="11" type="ORF">BHF71_06975</name>
</gene>
<dbReference type="InterPro" id="IPR002481">
    <property type="entry name" value="FUR"/>
</dbReference>
<dbReference type="GO" id="GO:0045892">
    <property type="term" value="P:negative regulation of DNA-templated transcription"/>
    <property type="evidence" value="ECO:0007669"/>
    <property type="project" value="TreeGrafter"/>
</dbReference>
<dbReference type="CDD" id="cd07153">
    <property type="entry name" value="Fur_like"/>
    <property type="match status" value="1"/>
</dbReference>
<dbReference type="AlphaFoldDB" id="A0A1D2YWH8"/>